<proteinExistence type="predicted"/>
<dbReference type="Proteomes" id="UP000274139">
    <property type="component" value="Unassembled WGS sequence"/>
</dbReference>
<dbReference type="SUPFAM" id="SSF53955">
    <property type="entry name" value="Lysozyme-like"/>
    <property type="match status" value="1"/>
</dbReference>
<gene>
    <name evidence="1" type="ORF">EAY64_05610</name>
</gene>
<accession>A0A454JKZ7</accession>
<dbReference type="OrthoDB" id="1242806at2"/>
<protein>
    <submittedName>
        <fullName evidence="1">Glycoside hydrolase family 19 protein</fullName>
    </submittedName>
</protein>
<dbReference type="AlphaFoldDB" id="A0A454JKZ7"/>
<evidence type="ECO:0000313" key="1">
    <source>
        <dbReference type="EMBL" id="RMD00074.1"/>
    </source>
</evidence>
<name>A0A454JKZ7_9NEIS</name>
<dbReference type="GO" id="GO:0016787">
    <property type="term" value="F:hydrolase activity"/>
    <property type="evidence" value="ECO:0007669"/>
    <property type="project" value="UniProtKB-KW"/>
</dbReference>
<dbReference type="RefSeq" id="WP_103523804.1">
    <property type="nucleotide sequence ID" value="NZ_JAIZDC010000001.1"/>
</dbReference>
<dbReference type="InterPro" id="IPR052354">
    <property type="entry name" value="Cell_Wall_Dynamics_Protein"/>
</dbReference>
<organism evidence="1 2">
    <name type="scientific">Aquitalea palustris</name>
    <dbReference type="NCBI Taxonomy" id="2480983"/>
    <lineage>
        <taxon>Bacteria</taxon>
        <taxon>Pseudomonadati</taxon>
        <taxon>Pseudomonadota</taxon>
        <taxon>Betaproteobacteria</taxon>
        <taxon>Neisseriales</taxon>
        <taxon>Chromobacteriaceae</taxon>
        <taxon>Aquitalea</taxon>
    </lineage>
</organism>
<dbReference type="PANTHER" id="PTHR34408">
    <property type="entry name" value="FAMILY PROTEIN, PUTATIVE-RELATED"/>
    <property type="match status" value="1"/>
</dbReference>
<sequence>MTPEDLAAAIGCPAERASKWADPLSAAMQLYDIGTPARQAAFLAQVGHESGRLVYVRELWGPTAAQQGYEGRDDLGNTVPGDGFRYRGRGLIQITGRANYQAMADKLNLPLVDRPELLEEPSNAALSACQFWQDHGLNELADAGEFVTITRRINGGTNGLADRQAIWETAKQVLGA</sequence>
<dbReference type="EMBL" id="RFAR01000019">
    <property type="protein sequence ID" value="RMD00074.1"/>
    <property type="molecule type" value="Genomic_DNA"/>
</dbReference>
<comment type="caution">
    <text evidence="1">The sequence shown here is derived from an EMBL/GenBank/DDBJ whole genome shotgun (WGS) entry which is preliminary data.</text>
</comment>
<reference evidence="1 2" key="1">
    <citation type="submission" date="2018-10" db="EMBL/GenBank/DDBJ databases">
        <title>Draft genome sequence of Aquitalea MWU14-2217 isolated from a wild cranberry bog in Provincetown, Massachusetts.</title>
        <authorList>
            <person name="Ebadzadsahrai G."/>
            <person name="Soby S."/>
        </authorList>
    </citation>
    <scope>NUCLEOTIDE SEQUENCE [LARGE SCALE GENOMIC DNA]</scope>
    <source>
        <strain evidence="1 2">MWU14-2217</strain>
    </source>
</reference>
<dbReference type="Gene3D" id="1.10.530.10">
    <property type="match status" value="1"/>
</dbReference>
<dbReference type="InterPro" id="IPR023346">
    <property type="entry name" value="Lysozyme-like_dom_sf"/>
</dbReference>
<dbReference type="PANTHER" id="PTHR34408:SF1">
    <property type="entry name" value="GLYCOSYL HYDROLASE FAMILY 19 DOMAIN-CONTAINING PROTEIN HI_1415"/>
    <property type="match status" value="1"/>
</dbReference>
<evidence type="ECO:0000313" key="2">
    <source>
        <dbReference type="Proteomes" id="UP000274139"/>
    </source>
</evidence>
<keyword evidence="2" id="KW-1185">Reference proteome</keyword>
<keyword evidence="1" id="KW-0378">Hydrolase</keyword>